<gene>
    <name evidence="1" type="ORF">BAUCODRAFT_152847</name>
</gene>
<reference evidence="1 2" key="1">
    <citation type="journal article" date="2012" name="PLoS Pathog.">
        <title>Diverse lifestyles and strategies of plant pathogenesis encoded in the genomes of eighteen Dothideomycetes fungi.</title>
        <authorList>
            <person name="Ohm R.A."/>
            <person name="Feau N."/>
            <person name="Henrissat B."/>
            <person name="Schoch C.L."/>
            <person name="Horwitz B.A."/>
            <person name="Barry K.W."/>
            <person name="Condon B.J."/>
            <person name="Copeland A.C."/>
            <person name="Dhillon B."/>
            <person name="Glaser F."/>
            <person name="Hesse C.N."/>
            <person name="Kosti I."/>
            <person name="LaButti K."/>
            <person name="Lindquist E.A."/>
            <person name="Lucas S."/>
            <person name="Salamov A.A."/>
            <person name="Bradshaw R.E."/>
            <person name="Ciuffetti L."/>
            <person name="Hamelin R.C."/>
            <person name="Kema G.H.J."/>
            <person name="Lawrence C."/>
            <person name="Scott J.A."/>
            <person name="Spatafora J.W."/>
            <person name="Turgeon B.G."/>
            <person name="de Wit P.J.G.M."/>
            <person name="Zhong S."/>
            <person name="Goodwin S.B."/>
            <person name="Grigoriev I.V."/>
        </authorList>
    </citation>
    <scope>NUCLEOTIDE SEQUENCE [LARGE SCALE GENOMIC DNA]</scope>
    <source>
        <strain evidence="1 2">UAMH 10762</strain>
    </source>
</reference>
<dbReference type="Proteomes" id="UP000011761">
    <property type="component" value="Unassembled WGS sequence"/>
</dbReference>
<protein>
    <submittedName>
        <fullName evidence="1">Uncharacterized protein</fullName>
    </submittedName>
</protein>
<sequence length="154" mass="17380">MDRVGDEHVNHYGTRQAIREALINASDDFKKIDPTGFAVWKDFFANAATVTATPARRLDIVSRVCVVPPQLVLAVEELSCYYDAKLFFRKAIEAKIDTVKNAEFEDEVQGVASFKSARDEVDELEVTVRRFKSDIPALVGSQMRWDWQGPVNKA</sequence>
<dbReference type="AlphaFoldDB" id="M2MW96"/>
<dbReference type="GeneID" id="19109256"/>
<accession>M2MW96</accession>
<dbReference type="RefSeq" id="XP_007682011.1">
    <property type="nucleotide sequence ID" value="XM_007683821.1"/>
</dbReference>
<organism evidence="1 2">
    <name type="scientific">Baudoinia panamericana (strain UAMH 10762)</name>
    <name type="common">Angels' share fungus</name>
    <name type="synonym">Baudoinia compniacensis (strain UAMH 10762)</name>
    <dbReference type="NCBI Taxonomy" id="717646"/>
    <lineage>
        <taxon>Eukaryota</taxon>
        <taxon>Fungi</taxon>
        <taxon>Dikarya</taxon>
        <taxon>Ascomycota</taxon>
        <taxon>Pezizomycotina</taxon>
        <taxon>Dothideomycetes</taxon>
        <taxon>Dothideomycetidae</taxon>
        <taxon>Mycosphaerellales</taxon>
        <taxon>Teratosphaeriaceae</taxon>
        <taxon>Baudoinia</taxon>
    </lineage>
</organism>
<proteinExistence type="predicted"/>
<dbReference type="HOGENOM" id="CLU_1703898_0_0_1"/>
<dbReference type="KEGG" id="bcom:BAUCODRAFT_152847"/>
<evidence type="ECO:0000313" key="1">
    <source>
        <dbReference type="EMBL" id="EMC90854.1"/>
    </source>
</evidence>
<keyword evidence="2" id="KW-1185">Reference proteome</keyword>
<evidence type="ECO:0000313" key="2">
    <source>
        <dbReference type="Proteomes" id="UP000011761"/>
    </source>
</evidence>
<dbReference type="EMBL" id="KB445566">
    <property type="protein sequence ID" value="EMC90854.1"/>
    <property type="molecule type" value="Genomic_DNA"/>
</dbReference>
<name>M2MW96_BAUPA</name>